<dbReference type="Pfam" id="PF04832">
    <property type="entry name" value="SOUL"/>
    <property type="match status" value="1"/>
</dbReference>
<name>A0A0P0Z2Y4_9HYPH</name>
<protein>
    <recommendedName>
        <fullName evidence="2">SOUL heme-binding protein</fullName>
    </recommendedName>
</protein>
<dbReference type="AlphaFoldDB" id="A0A0P0Z2Y4"/>
<dbReference type="InterPro" id="IPR011256">
    <property type="entry name" value="Reg_factor_effector_dom_sf"/>
</dbReference>
<proteinExistence type="predicted"/>
<dbReference type="Gene3D" id="3.20.80.10">
    <property type="entry name" value="Regulatory factor, effector binding domain"/>
    <property type="match status" value="1"/>
</dbReference>
<dbReference type="InterPro" id="IPR006917">
    <property type="entry name" value="SOUL_heme-bd"/>
</dbReference>
<organism evidence="1">
    <name type="scientific">Aureimonas frigidaquae</name>
    <dbReference type="NCBI Taxonomy" id="424757"/>
    <lineage>
        <taxon>Bacteria</taxon>
        <taxon>Pseudomonadati</taxon>
        <taxon>Pseudomonadota</taxon>
        <taxon>Alphaproteobacteria</taxon>
        <taxon>Hyphomicrobiales</taxon>
        <taxon>Aurantimonadaceae</taxon>
        <taxon>Aureimonas</taxon>
    </lineage>
</organism>
<evidence type="ECO:0000313" key="1">
    <source>
        <dbReference type="EMBL" id="BAT28112.1"/>
    </source>
</evidence>
<dbReference type="EMBL" id="LC066377">
    <property type="protein sequence ID" value="BAT28112.1"/>
    <property type="molecule type" value="Genomic_DNA"/>
</dbReference>
<dbReference type="OrthoDB" id="2156220at2"/>
<dbReference type="PANTHER" id="PTHR11220:SF58">
    <property type="entry name" value="SOUL HEME-BINDING FAMILY PROTEIN"/>
    <property type="match status" value="1"/>
</dbReference>
<dbReference type="PANTHER" id="PTHR11220">
    <property type="entry name" value="HEME-BINDING PROTEIN-RELATED"/>
    <property type="match status" value="1"/>
</dbReference>
<evidence type="ECO:0008006" key="2">
    <source>
        <dbReference type="Google" id="ProtNLM"/>
    </source>
</evidence>
<dbReference type="RefSeq" id="WP_062226394.1">
    <property type="nucleotide sequence ID" value="NZ_BBWR01000002.1"/>
</dbReference>
<reference evidence="1" key="1">
    <citation type="journal article" date="2015" name="Proc. Natl. Acad. Sci. U.S.A.">
        <title>Bacterial clade with the ribosomal RNA operon on a small plasmid rather than the chromosome.</title>
        <authorList>
            <person name="Anda M."/>
            <person name="Ohtsubo Y."/>
            <person name="Okubo T."/>
            <person name="Sugawara M."/>
            <person name="Nagata Y."/>
            <person name="Tsuda M."/>
            <person name="Minamisawa K."/>
            <person name="Mitsui H."/>
        </authorList>
    </citation>
    <scope>NUCLEOTIDE SEQUENCE</scope>
    <source>
        <strain evidence="1">JCM 14755</strain>
    </source>
</reference>
<accession>A0A0P0Z2Y4</accession>
<dbReference type="SUPFAM" id="SSF55136">
    <property type="entry name" value="Probable bacterial effector-binding domain"/>
    <property type="match status" value="1"/>
</dbReference>
<sequence>MFRDKPTAYDRLTDAIGDIGERIAELEGQIAERVNPRPSAIERLRREAGRLTGLATPRSRWDFLSGLHLPSADTARHSLHRAQESLRDGAHEVSDHVREGAGALRSYLPALGSSLGALRLPDSRDLKRLRNHGRPTGLLDHARANPGATAAIVVGGVVVAAGVALYATNKIAEHSEEPDYDVVRQEGDIEIRDYEAMLVAETIKGGYHEKARRLGFETLYNFIRANNRSGKKIAMTTPVLQQLSEGSDRAKGWAIRFIMPSKYSKASLPAPQTDDVQIVEVPATRVVAIRFSGVFSASLASKKLMALYNYLADENLKQKGDPIYAFYNPPWTPGFMRRNEILIEVER</sequence>